<protein>
    <submittedName>
        <fullName evidence="1">Uncharacterized protein</fullName>
    </submittedName>
</protein>
<dbReference type="AlphaFoldDB" id="A0A0G4KCZ2"/>
<keyword evidence="3" id="KW-1185">Reference proteome</keyword>
<evidence type="ECO:0000313" key="2">
    <source>
        <dbReference type="EMBL" id="CRK43945.1"/>
    </source>
</evidence>
<dbReference type="EMBL" id="CVQI01033717">
    <property type="protein sequence ID" value="CRK43945.1"/>
    <property type="molecule type" value="Genomic_DNA"/>
</dbReference>
<evidence type="ECO:0000313" key="1">
    <source>
        <dbReference type="EMBL" id="CRJ80028.1"/>
    </source>
</evidence>
<reference evidence="3 4" key="1">
    <citation type="submission" date="2015-05" db="EMBL/GenBank/DDBJ databases">
        <authorList>
            <person name="Fogelqvist Johan"/>
        </authorList>
    </citation>
    <scope>NUCLEOTIDE SEQUENCE [LARGE SCALE GENOMIC DNA]</scope>
    <source>
        <strain evidence="1">VL1</strain>
        <strain evidence="2">VL2</strain>
    </source>
</reference>
<proteinExistence type="predicted"/>
<sequence>MSQETSKYCRNRIDSMPVQETLPTRATSPDRLFRALRNKFGPGGFAVEVRHDMYNIRAASPLEISCEGHNPIIS</sequence>
<evidence type="ECO:0000313" key="3">
    <source>
        <dbReference type="Proteomes" id="UP000044602"/>
    </source>
</evidence>
<dbReference type="EMBL" id="CVQH01000001">
    <property type="protein sequence ID" value="CRJ80028.1"/>
    <property type="molecule type" value="Genomic_DNA"/>
</dbReference>
<organism evidence="1 3">
    <name type="scientific">Verticillium longisporum</name>
    <name type="common">Verticillium dahliae var. longisporum</name>
    <dbReference type="NCBI Taxonomy" id="100787"/>
    <lineage>
        <taxon>Eukaryota</taxon>
        <taxon>Fungi</taxon>
        <taxon>Dikarya</taxon>
        <taxon>Ascomycota</taxon>
        <taxon>Pezizomycotina</taxon>
        <taxon>Sordariomycetes</taxon>
        <taxon>Hypocreomycetidae</taxon>
        <taxon>Glomerellales</taxon>
        <taxon>Plectosphaerellaceae</taxon>
        <taxon>Verticillium</taxon>
    </lineage>
</organism>
<dbReference type="Proteomes" id="UP000045706">
    <property type="component" value="Unassembled WGS sequence"/>
</dbReference>
<name>A0A0G4KCZ2_VERLO</name>
<gene>
    <name evidence="1" type="ORF">BN1708_000145</name>
    <name evidence="2" type="ORF">BN1723_005930</name>
</gene>
<dbReference type="Proteomes" id="UP000044602">
    <property type="component" value="Unassembled WGS sequence"/>
</dbReference>
<accession>A0A0G4KCZ2</accession>
<evidence type="ECO:0000313" key="4">
    <source>
        <dbReference type="Proteomes" id="UP000045706"/>
    </source>
</evidence>